<dbReference type="EMBL" id="CM002923">
    <property type="protein sequence ID" value="KGN62167.1"/>
    <property type="molecule type" value="Genomic_DNA"/>
</dbReference>
<evidence type="ECO:0000313" key="4">
    <source>
        <dbReference type="Proteomes" id="UP000029981"/>
    </source>
</evidence>
<dbReference type="eggNOG" id="ENOG502QV7H">
    <property type="taxonomic scope" value="Eukaryota"/>
</dbReference>
<dbReference type="Pfam" id="PF12937">
    <property type="entry name" value="F-box-like"/>
    <property type="match status" value="1"/>
</dbReference>
<feature type="region of interest" description="Disordered" evidence="1">
    <location>
        <begin position="1"/>
        <end position="23"/>
    </location>
</feature>
<reference evidence="3 4" key="4">
    <citation type="journal article" date="2011" name="BMC Genomics">
        <title>RNA-Seq improves annotation of protein-coding genes in the cucumber genome.</title>
        <authorList>
            <person name="Li Z."/>
            <person name="Zhang Z."/>
            <person name="Yan P."/>
            <person name="Huang S."/>
            <person name="Fei Z."/>
            <person name="Lin K."/>
        </authorList>
    </citation>
    <scope>NUCLEOTIDE SEQUENCE [LARGE SCALE GENOMIC DNA]</scope>
    <source>
        <strain evidence="4">cv. 9930</strain>
    </source>
</reference>
<dbReference type="SMART" id="SM00256">
    <property type="entry name" value="FBOX"/>
    <property type="match status" value="1"/>
</dbReference>
<dbReference type="OMA" id="TRHYLMR"/>
<gene>
    <name evidence="3" type="ORF">Csa_2G307320</name>
</gene>
<dbReference type="InterPro" id="IPR036047">
    <property type="entry name" value="F-box-like_dom_sf"/>
</dbReference>
<proteinExistence type="predicted"/>
<reference evidence="3 4" key="3">
    <citation type="journal article" date="2010" name="BMC Genomics">
        <title>Transcriptome sequencing and comparative analysis of cucumber flowers with different sex types.</title>
        <authorList>
            <person name="Guo S."/>
            <person name="Zheng Y."/>
            <person name="Joung J.G."/>
            <person name="Liu S."/>
            <person name="Zhang Z."/>
            <person name="Crasta O.R."/>
            <person name="Sobral B.W."/>
            <person name="Xu Y."/>
            <person name="Huang S."/>
            <person name="Fei Z."/>
        </authorList>
    </citation>
    <scope>NUCLEOTIDE SEQUENCE [LARGE SCALE GENOMIC DNA]</scope>
    <source>
        <strain evidence="4">cv. 9930</strain>
    </source>
</reference>
<evidence type="ECO:0000259" key="2">
    <source>
        <dbReference type="SMART" id="SM00256"/>
    </source>
</evidence>
<name>A0A0A0LN04_CUCSA</name>
<evidence type="ECO:0000256" key="1">
    <source>
        <dbReference type="SAM" id="MobiDB-lite"/>
    </source>
</evidence>
<dbReference type="KEGG" id="csv:101203038"/>
<dbReference type="STRING" id="3659.A0A0A0LN04"/>
<reference evidence="3 4" key="2">
    <citation type="journal article" date="2009" name="PLoS ONE">
        <title>An integrated genetic and cytogenetic map of the cucumber genome.</title>
        <authorList>
            <person name="Ren Y."/>
            <person name="Zhang Z."/>
            <person name="Liu J."/>
            <person name="Staub J.E."/>
            <person name="Han Y."/>
            <person name="Cheng Z."/>
            <person name="Li X."/>
            <person name="Lu J."/>
            <person name="Miao H."/>
            <person name="Kang H."/>
            <person name="Xie B."/>
            <person name="Gu X."/>
            <person name="Wang X."/>
            <person name="Du Y."/>
            <person name="Jin W."/>
            <person name="Huang S."/>
        </authorList>
    </citation>
    <scope>NUCLEOTIDE SEQUENCE [LARGE SCALE GENOMIC DNA]</scope>
    <source>
        <strain evidence="4">cv. 9930</strain>
    </source>
</reference>
<organism evidence="3 4">
    <name type="scientific">Cucumis sativus</name>
    <name type="common">Cucumber</name>
    <dbReference type="NCBI Taxonomy" id="3659"/>
    <lineage>
        <taxon>Eukaryota</taxon>
        <taxon>Viridiplantae</taxon>
        <taxon>Streptophyta</taxon>
        <taxon>Embryophyta</taxon>
        <taxon>Tracheophyta</taxon>
        <taxon>Spermatophyta</taxon>
        <taxon>Magnoliopsida</taxon>
        <taxon>eudicotyledons</taxon>
        <taxon>Gunneridae</taxon>
        <taxon>Pentapetalae</taxon>
        <taxon>rosids</taxon>
        <taxon>fabids</taxon>
        <taxon>Cucurbitales</taxon>
        <taxon>Cucurbitaceae</taxon>
        <taxon>Benincaseae</taxon>
        <taxon>Cucumis</taxon>
    </lineage>
</organism>
<feature type="domain" description="F-box" evidence="2">
    <location>
        <begin position="35"/>
        <end position="76"/>
    </location>
</feature>
<dbReference type="AlphaFoldDB" id="A0A0A0LN04"/>
<feature type="compositionally biased region" description="Low complexity" evidence="1">
    <location>
        <begin position="10"/>
        <end position="21"/>
    </location>
</feature>
<evidence type="ECO:0000313" key="3">
    <source>
        <dbReference type="EMBL" id="KGN62167.1"/>
    </source>
</evidence>
<reference evidence="3 4" key="1">
    <citation type="journal article" date="2009" name="Nat. Genet.">
        <title>The genome of the cucumber, Cucumis sativus L.</title>
        <authorList>
            <person name="Huang S."/>
            <person name="Li R."/>
            <person name="Zhang Z."/>
            <person name="Li L."/>
            <person name="Gu X."/>
            <person name="Fan W."/>
            <person name="Lucas W.J."/>
            <person name="Wang X."/>
            <person name="Xie B."/>
            <person name="Ni P."/>
            <person name="Ren Y."/>
            <person name="Zhu H."/>
            <person name="Li J."/>
            <person name="Lin K."/>
            <person name="Jin W."/>
            <person name="Fei Z."/>
            <person name="Li G."/>
            <person name="Staub J."/>
            <person name="Kilian A."/>
            <person name="van der Vossen E.A."/>
            <person name="Wu Y."/>
            <person name="Guo J."/>
            <person name="He J."/>
            <person name="Jia Z."/>
            <person name="Ren Y."/>
            <person name="Tian G."/>
            <person name="Lu Y."/>
            <person name="Ruan J."/>
            <person name="Qian W."/>
            <person name="Wang M."/>
            <person name="Huang Q."/>
            <person name="Li B."/>
            <person name="Xuan Z."/>
            <person name="Cao J."/>
            <person name="Asan"/>
            <person name="Wu Z."/>
            <person name="Zhang J."/>
            <person name="Cai Q."/>
            <person name="Bai Y."/>
            <person name="Zhao B."/>
            <person name="Han Y."/>
            <person name="Li Y."/>
            <person name="Li X."/>
            <person name="Wang S."/>
            <person name="Shi Q."/>
            <person name="Liu S."/>
            <person name="Cho W.K."/>
            <person name="Kim J.Y."/>
            <person name="Xu Y."/>
            <person name="Heller-Uszynska K."/>
            <person name="Miao H."/>
            <person name="Cheng Z."/>
            <person name="Zhang S."/>
            <person name="Wu J."/>
            <person name="Yang Y."/>
            <person name="Kang H."/>
            <person name="Li M."/>
            <person name="Liang H."/>
            <person name="Ren X."/>
            <person name="Shi Z."/>
            <person name="Wen M."/>
            <person name="Jian M."/>
            <person name="Yang H."/>
            <person name="Zhang G."/>
            <person name="Yang Z."/>
            <person name="Chen R."/>
            <person name="Liu S."/>
            <person name="Li J."/>
            <person name="Ma L."/>
            <person name="Liu H."/>
            <person name="Zhou Y."/>
            <person name="Zhao J."/>
            <person name="Fang X."/>
            <person name="Li G."/>
            <person name="Fang L."/>
            <person name="Li Y."/>
            <person name="Liu D."/>
            <person name="Zheng H."/>
            <person name="Zhang Y."/>
            <person name="Qin N."/>
            <person name="Li Z."/>
            <person name="Yang G."/>
            <person name="Yang S."/>
            <person name="Bolund L."/>
            <person name="Kristiansen K."/>
            <person name="Zheng H."/>
            <person name="Li S."/>
            <person name="Zhang X."/>
            <person name="Yang H."/>
            <person name="Wang J."/>
            <person name="Sun R."/>
            <person name="Zhang B."/>
            <person name="Jiang S."/>
            <person name="Wang J."/>
            <person name="Du Y."/>
            <person name="Li S."/>
        </authorList>
    </citation>
    <scope>NUCLEOTIDE SEQUENCE [LARGE SCALE GENOMIC DNA]</scope>
    <source>
        <strain evidence="4">cv. 9930</strain>
    </source>
</reference>
<keyword evidence="4" id="KW-1185">Reference proteome</keyword>
<sequence>MAEQQEREQQQNASSSSSSSSPTIYTNDADAFESLPDSLILLIFNSVSDVKTLIRCRAVSKRFNSLVPHSDSLSLKVDCVISSDSDSDSHQNSFLLSFFKSVLKSFLDLLSPILLQSESQNSPAQILRQFRRIQHLQIEFPTTDLKVERVVKWRAEFGDALKSCVILIFREIRKGAIEEDDVDSDLDFIGGLKSKVFMTISTVITASARHHVLGEVVEEHLEMESLALRDRGGEGVVVMEKKGLEELRRWRMGDGGEVAEWRRTRTRVPSTTVRMRHKGRVEVRRGMWMEDATLVVVKPSGNGRKSGDGEVDKEDAEVAVRAFEGDDVYREAVEALLRKGKRYQLEMNSF</sequence>
<dbReference type="Gene3D" id="1.20.1280.50">
    <property type="match status" value="1"/>
</dbReference>
<dbReference type="PANTHER" id="PTHR31215">
    <property type="entry name" value="OS05G0510400 PROTEIN-RELATED"/>
    <property type="match status" value="1"/>
</dbReference>
<dbReference type="CDD" id="cd09917">
    <property type="entry name" value="F-box_SF"/>
    <property type="match status" value="1"/>
</dbReference>
<dbReference type="SUPFAM" id="SSF81383">
    <property type="entry name" value="F-box domain"/>
    <property type="match status" value="1"/>
</dbReference>
<dbReference type="OrthoDB" id="1693699at2759"/>
<dbReference type="InterPro" id="IPR044809">
    <property type="entry name" value="AUF1-like"/>
</dbReference>
<protein>
    <recommendedName>
        <fullName evidence="2">F-box domain-containing protein</fullName>
    </recommendedName>
</protein>
<dbReference type="Gramene" id="KGN62167">
    <property type="protein sequence ID" value="KGN62167"/>
    <property type="gene ID" value="Csa_2G307320"/>
</dbReference>
<dbReference type="InterPro" id="IPR001810">
    <property type="entry name" value="F-box_dom"/>
</dbReference>
<dbReference type="Proteomes" id="UP000029981">
    <property type="component" value="Chromosome 2"/>
</dbReference>
<accession>A0A0A0LN04</accession>